<evidence type="ECO:0000313" key="3">
    <source>
        <dbReference type="EMBL" id="MDF9278662.1"/>
    </source>
</evidence>
<dbReference type="InterPro" id="IPR053853">
    <property type="entry name" value="FitA-like_RHH"/>
</dbReference>
<dbReference type="InterPro" id="IPR013321">
    <property type="entry name" value="Arc_rbn_hlx_hlx"/>
</dbReference>
<dbReference type="SUPFAM" id="SSF47598">
    <property type="entry name" value="Ribbon-helix-helix"/>
    <property type="match status" value="1"/>
</dbReference>
<proteinExistence type="predicted"/>
<sequence length="102" mass="11713">MPSISIRNVDQHTLDELKRLAASNGRSLQAELRALLDQFAALPWESRLADYPLSMMPLPRWYTDMADVRIELPRFTRPFADRRTRSSGKHGTALCTGRWKVS</sequence>
<dbReference type="Gene3D" id="1.10.1220.10">
    <property type="entry name" value="Met repressor-like"/>
    <property type="match status" value="1"/>
</dbReference>
<protein>
    <recommendedName>
        <fullName evidence="2">Antitoxin FitA-like ribbon-helix-helix domain-containing protein</fullName>
    </recommendedName>
</protein>
<dbReference type="RefSeq" id="WP_277359082.1">
    <property type="nucleotide sequence ID" value="NZ_JAROKN010000038.1"/>
</dbReference>
<gene>
    <name evidence="3" type="ORF">P4U43_12775</name>
</gene>
<dbReference type="InterPro" id="IPR010985">
    <property type="entry name" value="Ribbon_hlx_hlx"/>
</dbReference>
<dbReference type="Proteomes" id="UP001220456">
    <property type="component" value="Unassembled WGS sequence"/>
</dbReference>
<evidence type="ECO:0000313" key="4">
    <source>
        <dbReference type="Proteomes" id="UP001220456"/>
    </source>
</evidence>
<dbReference type="EMBL" id="JAROKN010000038">
    <property type="protein sequence ID" value="MDF9278662.1"/>
    <property type="molecule type" value="Genomic_DNA"/>
</dbReference>
<evidence type="ECO:0000259" key="2">
    <source>
        <dbReference type="Pfam" id="PF22513"/>
    </source>
</evidence>
<feature type="domain" description="Antitoxin FitA-like ribbon-helix-helix" evidence="2">
    <location>
        <begin position="2"/>
        <end position="38"/>
    </location>
</feature>
<feature type="region of interest" description="Disordered" evidence="1">
    <location>
        <begin position="82"/>
        <end position="102"/>
    </location>
</feature>
<reference evidence="3 4" key="1">
    <citation type="journal article" date="2023" name="Int. J. Syst. Evol. Microbiol.">
        <title>Arthrobacter vasquezii sp. nov., isolated from a soil sample from Union Glacier, Antarctica.</title>
        <authorList>
            <person name="Valenzuela-Ibaceta F."/>
            <person name="Carrasco V."/>
            <person name="Lagos-Moraga S."/>
            <person name="Dietz-Vargas C."/>
            <person name="Navarro C.A."/>
            <person name="Perez-Donoso J.M."/>
        </authorList>
    </citation>
    <scope>NUCLEOTIDE SEQUENCE [LARGE SCALE GENOMIC DNA]</scope>
    <source>
        <strain evidence="3 4">EH-1B-1</strain>
    </source>
</reference>
<accession>A0ABT6CX82</accession>
<dbReference type="Pfam" id="PF22513">
    <property type="entry name" value="FitA-like_RHH"/>
    <property type="match status" value="1"/>
</dbReference>
<organism evidence="3 4">
    <name type="scientific">Arthrobacter vasquezii</name>
    <dbReference type="NCBI Taxonomy" id="2977629"/>
    <lineage>
        <taxon>Bacteria</taxon>
        <taxon>Bacillati</taxon>
        <taxon>Actinomycetota</taxon>
        <taxon>Actinomycetes</taxon>
        <taxon>Micrococcales</taxon>
        <taxon>Micrococcaceae</taxon>
        <taxon>Arthrobacter</taxon>
    </lineage>
</organism>
<comment type="caution">
    <text evidence="3">The sequence shown here is derived from an EMBL/GenBank/DDBJ whole genome shotgun (WGS) entry which is preliminary data.</text>
</comment>
<evidence type="ECO:0000256" key="1">
    <source>
        <dbReference type="SAM" id="MobiDB-lite"/>
    </source>
</evidence>
<name>A0ABT6CX82_9MICC</name>
<keyword evidence="4" id="KW-1185">Reference proteome</keyword>